<keyword evidence="2" id="KW-1133">Transmembrane helix</keyword>
<evidence type="ECO:0000313" key="4">
    <source>
        <dbReference type="Proteomes" id="UP001139103"/>
    </source>
</evidence>
<sequence length="257" mass="28535">MSNDSSNPFQSPSGESFQSPSDAAGSPLSPRDSIDYLGPLSQFSEHPQWVNNLLLPSLILLIPILGAIVVWGYCFEVAAMLLTGRGERPYHGFTFDRFGDYLMRGLWVFLVSFLISLMMQVIMYVFIFGMSLVAAQLGDAGGAIVGIGAIFVPYFLMFLANLLIMPALIRVGFTKQFGDGFNFGFMIDFFKRMWLEEILVMLFTMVVAMVVGSLGMLACCVGILPAAVFIMFVTTMLYMQLYQVYVYRGGEVLQIAE</sequence>
<feature type="transmembrane region" description="Helical" evidence="2">
    <location>
        <begin position="194"/>
        <end position="215"/>
    </location>
</feature>
<dbReference type="AlphaFoldDB" id="A0A9X1SHJ3"/>
<dbReference type="InterPro" id="IPR025098">
    <property type="entry name" value="DUF4013"/>
</dbReference>
<feature type="region of interest" description="Disordered" evidence="1">
    <location>
        <begin position="1"/>
        <end position="27"/>
    </location>
</feature>
<keyword evidence="2" id="KW-0472">Membrane</keyword>
<accession>A0A9X1SHJ3</accession>
<gene>
    <name evidence="3" type="ORF">LOC68_15985</name>
</gene>
<protein>
    <submittedName>
        <fullName evidence="3">DUF4013 domain-containing protein</fullName>
    </submittedName>
</protein>
<dbReference type="Proteomes" id="UP001139103">
    <property type="component" value="Unassembled WGS sequence"/>
</dbReference>
<comment type="caution">
    <text evidence="3">The sequence shown here is derived from an EMBL/GenBank/DDBJ whole genome shotgun (WGS) entry which is preliminary data.</text>
</comment>
<keyword evidence="4" id="KW-1185">Reference proteome</keyword>
<dbReference type="Pfam" id="PF13197">
    <property type="entry name" value="DUF4013"/>
    <property type="match status" value="1"/>
</dbReference>
<feature type="transmembrane region" description="Helical" evidence="2">
    <location>
        <begin position="58"/>
        <end position="84"/>
    </location>
</feature>
<evidence type="ECO:0000256" key="1">
    <source>
        <dbReference type="SAM" id="MobiDB-lite"/>
    </source>
</evidence>
<dbReference type="RefSeq" id="WP_230220553.1">
    <property type="nucleotide sequence ID" value="NZ_JAJKFT010000010.1"/>
</dbReference>
<name>A0A9X1SHJ3_9BACT</name>
<dbReference type="EMBL" id="JAJKFT010000010">
    <property type="protein sequence ID" value="MCC9629891.1"/>
    <property type="molecule type" value="Genomic_DNA"/>
</dbReference>
<evidence type="ECO:0000256" key="2">
    <source>
        <dbReference type="SAM" id="Phobius"/>
    </source>
</evidence>
<feature type="compositionally biased region" description="Polar residues" evidence="1">
    <location>
        <begin position="1"/>
        <end position="21"/>
    </location>
</feature>
<organism evidence="3 4">
    <name type="scientific">Blastopirellula sediminis</name>
    <dbReference type="NCBI Taxonomy" id="2894196"/>
    <lineage>
        <taxon>Bacteria</taxon>
        <taxon>Pseudomonadati</taxon>
        <taxon>Planctomycetota</taxon>
        <taxon>Planctomycetia</taxon>
        <taxon>Pirellulales</taxon>
        <taxon>Pirellulaceae</taxon>
        <taxon>Blastopirellula</taxon>
    </lineage>
</organism>
<evidence type="ECO:0000313" key="3">
    <source>
        <dbReference type="EMBL" id="MCC9629891.1"/>
    </source>
</evidence>
<proteinExistence type="predicted"/>
<keyword evidence="2" id="KW-0812">Transmembrane</keyword>
<feature type="transmembrane region" description="Helical" evidence="2">
    <location>
        <begin position="105"/>
        <end position="128"/>
    </location>
</feature>
<reference evidence="3" key="1">
    <citation type="submission" date="2021-11" db="EMBL/GenBank/DDBJ databases">
        <title>Genome sequence.</title>
        <authorList>
            <person name="Sun Q."/>
        </authorList>
    </citation>
    <scope>NUCLEOTIDE SEQUENCE</scope>
    <source>
        <strain evidence="3">JC732</strain>
    </source>
</reference>
<feature type="transmembrane region" description="Helical" evidence="2">
    <location>
        <begin position="140"/>
        <end position="173"/>
    </location>
</feature>